<sequence>MSVPSRLPLRQQDSAWSCLVCFCATVLQTVSMGLATTFGVLFPVIMEHFDANRQQTVYSCTFRSVRILNELFKLLARYVPGSFLSALAFSIVLHH</sequence>
<name>A0AAD9QIA3_ACRCE</name>
<evidence type="ECO:0000313" key="2">
    <source>
        <dbReference type="EMBL" id="KAK2561853.1"/>
    </source>
</evidence>
<dbReference type="EMBL" id="JARQWQ010000031">
    <property type="protein sequence ID" value="KAK2561853.1"/>
    <property type="molecule type" value="Genomic_DNA"/>
</dbReference>
<dbReference type="Proteomes" id="UP001249851">
    <property type="component" value="Unassembled WGS sequence"/>
</dbReference>
<proteinExistence type="predicted"/>
<dbReference type="AlphaFoldDB" id="A0AAD9QIA3"/>
<gene>
    <name evidence="2" type="ORF">P5673_015244</name>
</gene>
<reference evidence="2" key="1">
    <citation type="journal article" date="2023" name="G3 (Bethesda)">
        <title>Whole genome assembly and annotation of the endangered Caribbean coral Acropora cervicornis.</title>
        <authorList>
            <person name="Selwyn J.D."/>
            <person name="Vollmer S.V."/>
        </authorList>
    </citation>
    <scope>NUCLEOTIDE SEQUENCE</scope>
    <source>
        <strain evidence="2">K2</strain>
    </source>
</reference>
<keyword evidence="1" id="KW-0812">Transmembrane</keyword>
<evidence type="ECO:0000256" key="1">
    <source>
        <dbReference type="SAM" id="Phobius"/>
    </source>
</evidence>
<organism evidence="2 3">
    <name type="scientific">Acropora cervicornis</name>
    <name type="common">Staghorn coral</name>
    <dbReference type="NCBI Taxonomy" id="6130"/>
    <lineage>
        <taxon>Eukaryota</taxon>
        <taxon>Metazoa</taxon>
        <taxon>Cnidaria</taxon>
        <taxon>Anthozoa</taxon>
        <taxon>Hexacorallia</taxon>
        <taxon>Scleractinia</taxon>
        <taxon>Astrocoeniina</taxon>
        <taxon>Acroporidae</taxon>
        <taxon>Acropora</taxon>
    </lineage>
</organism>
<keyword evidence="1" id="KW-1133">Transmembrane helix</keyword>
<comment type="caution">
    <text evidence="2">The sequence shown here is derived from an EMBL/GenBank/DDBJ whole genome shotgun (WGS) entry which is preliminary data.</text>
</comment>
<keyword evidence="1" id="KW-0472">Membrane</keyword>
<accession>A0AAD9QIA3</accession>
<reference evidence="2" key="2">
    <citation type="journal article" date="2023" name="Science">
        <title>Genomic signatures of disease resistance in endangered staghorn corals.</title>
        <authorList>
            <person name="Vollmer S.V."/>
            <person name="Selwyn J.D."/>
            <person name="Despard B.A."/>
            <person name="Roesel C.L."/>
        </authorList>
    </citation>
    <scope>NUCLEOTIDE SEQUENCE</scope>
    <source>
        <strain evidence="2">K2</strain>
    </source>
</reference>
<feature type="transmembrane region" description="Helical" evidence="1">
    <location>
        <begin position="74"/>
        <end position="93"/>
    </location>
</feature>
<evidence type="ECO:0000313" key="3">
    <source>
        <dbReference type="Proteomes" id="UP001249851"/>
    </source>
</evidence>
<keyword evidence="3" id="KW-1185">Reference proteome</keyword>
<feature type="transmembrane region" description="Helical" evidence="1">
    <location>
        <begin position="14"/>
        <end position="45"/>
    </location>
</feature>
<protein>
    <submittedName>
        <fullName evidence="2">Uncharacterized protein</fullName>
    </submittedName>
</protein>